<keyword evidence="9 12" id="KW-0472">Membrane</keyword>
<dbReference type="RefSeq" id="WP_341672382.1">
    <property type="nucleotide sequence ID" value="NZ_JBBYHV010000001.1"/>
</dbReference>
<protein>
    <recommendedName>
        <fullName evidence="12">ATP synthase subunit beta</fullName>
        <ecNumber evidence="12">7.1.2.2</ecNumber>
    </recommendedName>
    <alternativeName>
        <fullName evidence="12">ATP synthase F1 sector subunit beta</fullName>
    </alternativeName>
    <alternativeName>
        <fullName evidence="12">F-ATPase subunit beta</fullName>
    </alternativeName>
</protein>
<dbReference type="InterPro" id="IPR024034">
    <property type="entry name" value="ATPase_F1/V1_b/a_C"/>
</dbReference>
<evidence type="ECO:0000313" key="15">
    <source>
        <dbReference type="Proteomes" id="UP001497045"/>
    </source>
</evidence>
<dbReference type="CDD" id="cd18110">
    <property type="entry name" value="ATP-synt_F1_beta_C"/>
    <property type="match status" value="1"/>
</dbReference>
<keyword evidence="8 12" id="KW-0406">Ion transport</keyword>
<evidence type="ECO:0000313" key="14">
    <source>
        <dbReference type="EMBL" id="MEL1249859.1"/>
    </source>
</evidence>
<evidence type="ECO:0000256" key="5">
    <source>
        <dbReference type="ARBA" id="ARBA00022781"/>
    </source>
</evidence>
<dbReference type="InterPro" id="IPR050053">
    <property type="entry name" value="ATPase_alpha/beta_chains"/>
</dbReference>
<evidence type="ECO:0000256" key="12">
    <source>
        <dbReference type="HAMAP-Rule" id="MF_01347"/>
    </source>
</evidence>
<evidence type="ECO:0000256" key="11">
    <source>
        <dbReference type="ARBA" id="ARBA00023310"/>
    </source>
</evidence>
<dbReference type="InterPro" id="IPR005722">
    <property type="entry name" value="ATP_synth_F1_bsu"/>
</dbReference>
<evidence type="ECO:0000256" key="7">
    <source>
        <dbReference type="ARBA" id="ARBA00022967"/>
    </source>
</evidence>
<dbReference type="NCBIfam" id="TIGR01039">
    <property type="entry name" value="atpD"/>
    <property type="match status" value="1"/>
</dbReference>
<keyword evidence="3 12" id="KW-0813">Transport</keyword>
<organism evidence="14 15">
    <name type="scientific">Aurantiacibacter gilvus</name>
    <dbReference type="NCBI Taxonomy" id="3139141"/>
    <lineage>
        <taxon>Bacteria</taxon>
        <taxon>Pseudomonadati</taxon>
        <taxon>Pseudomonadota</taxon>
        <taxon>Alphaproteobacteria</taxon>
        <taxon>Sphingomonadales</taxon>
        <taxon>Erythrobacteraceae</taxon>
        <taxon>Aurantiacibacter</taxon>
    </lineage>
</organism>
<comment type="similarity">
    <text evidence="2 12">Belongs to the ATPase alpha/beta chains family.</text>
</comment>
<dbReference type="SUPFAM" id="SSF52540">
    <property type="entry name" value="P-loop containing nucleoside triphosphate hydrolases"/>
    <property type="match status" value="1"/>
</dbReference>
<keyword evidence="4 12" id="KW-0547">Nucleotide-binding</keyword>
<evidence type="ECO:0000256" key="9">
    <source>
        <dbReference type="ARBA" id="ARBA00023136"/>
    </source>
</evidence>
<dbReference type="InterPro" id="IPR036121">
    <property type="entry name" value="ATPase_F1/V1/A1_a/bsu_N_sf"/>
</dbReference>
<name>A0ABU9IBR4_9SPHN</name>
<dbReference type="InterPro" id="IPR000194">
    <property type="entry name" value="ATPase_F1/V1/A1_a/bsu_nucl-bd"/>
</dbReference>
<dbReference type="InterPro" id="IPR055190">
    <property type="entry name" value="ATP-synt_VA_C"/>
</dbReference>
<keyword evidence="11 12" id="KW-0066">ATP synthesis</keyword>
<evidence type="ECO:0000256" key="6">
    <source>
        <dbReference type="ARBA" id="ARBA00022840"/>
    </source>
</evidence>
<dbReference type="Gene3D" id="2.40.10.170">
    <property type="match status" value="1"/>
</dbReference>
<feature type="domain" description="AAA+ ATPase" evidence="13">
    <location>
        <begin position="150"/>
        <end position="426"/>
    </location>
</feature>
<evidence type="ECO:0000256" key="4">
    <source>
        <dbReference type="ARBA" id="ARBA00022741"/>
    </source>
</evidence>
<dbReference type="PANTHER" id="PTHR15184:SF71">
    <property type="entry name" value="ATP SYNTHASE SUBUNIT BETA, MITOCHONDRIAL"/>
    <property type="match status" value="1"/>
</dbReference>
<comment type="function">
    <text evidence="12">Produces ATP from ADP in the presence of a proton gradient across the membrane. The catalytic sites are hosted primarily by the beta subunits.</text>
</comment>
<dbReference type="Gene3D" id="1.10.1140.10">
    <property type="entry name" value="Bovine Mitochondrial F1-atpase, Atp Synthase Beta Chain, Chain D, domain 3"/>
    <property type="match status" value="1"/>
</dbReference>
<comment type="caution">
    <text evidence="14">The sequence shown here is derived from an EMBL/GenBank/DDBJ whole genome shotgun (WGS) entry which is preliminary data.</text>
</comment>
<feature type="binding site" evidence="12">
    <location>
        <begin position="158"/>
        <end position="165"/>
    </location>
    <ligand>
        <name>ATP</name>
        <dbReference type="ChEBI" id="CHEBI:30616"/>
    </ligand>
</feature>
<keyword evidence="5 12" id="KW-0375">Hydrogen ion transport</keyword>
<keyword evidence="10 12" id="KW-0139">CF(1)</keyword>
<dbReference type="CDD" id="cd01133">
    <property type="entry name" value="F1-ATPase_beta_CD"/>
    <property type="match status" value="1"/>
</dbReference>
<evidence type="ECO:0000256" key="8">
    <source>
        <dbReference type="ARBA" id="ARBA00023065"/>
    </source>
</evidence>
<dbReference type="PROSITE" id="PS00152">
    <property type="entry name" value="ATPASE_ALPHA_BETA"/>
    <property type="match status" value="1"/>
</dbReference>
<gene>
    <name evidence="12 14" type="primary">atpD</name>
    <name evidence="14" type="ORF">AAEO60_04155</name>
</gene>
<dbReference type="PANTHER" id="PTHR15184">
    <property type="entry name" value="ATP SYNTHASE"/>
    <property type="match status" value="1"/>
</dbReference>
<evidence type="ECO:0000259" key="13">
    <source>
        <dbReference type="SMART" id="SM00382"/>
    </source>
</evidence>
<dbReference type="SMART" id="SM00382">
    <property type="entry name" value="AAA"/>
    <property type="match status" value="1"/>
</dbReference>
<dbReference type="PIRSF" id="PIRSF039072">
    <property type="entry name" value="ATPase_subunit_beta"/>
    <property type="match status" value="1"/>
</dbReference>
<keyword evidence="15" id="KW-1185">Reference proteome</keyword>
<accession>A0ABU9IBR4</accession>
<keyword evidence="12" id="KW-1003">Cell membrane</keyword>
<evidence type="ECO:0000256" key="3">
    <source>
        <dbReference type="ARBA" id="ARBA00022448"/>
    </source>
</evidence>
<keyword evidence="6 12" id="KW-0067">ATP-binding</keyword>
<dbReference type="SUPFAM" id="SSF50615">
    <property type="entry name" value="N-terminal domain of alpha and beta subunits of F1 ATP synthase"/>
    <property type="match status" value="1"/>
</dbReference>
<dbReference type="InterPro" id="IPR004100">
    <property type="entry name" value="ATPase_F1/V1/A1_a/bsu_N"/>
</dbReference>
<keyword evidence="7 12" id="KW-1278">Translocase</keyword>
<dbReference type="Gene3D" id="3.40.50.300">
    <property type="entry name" value="P-loop containing nucleotide triphosphate hydrolases"/>
    <property type="match status" value="1"/>
</dbReference>
<reference evidence="14 15" key="1">
    <citation type="submission" date="2024-04" db="EMBL/GenBank/DDBJ databases">
        <title>Aurantiacibacter sp. DGU6 16S ribosomal RNA gene Genome sequencing and assembly.</title>
        <authorList>
            <person name="Park S."/>
        </authorList>
    </citation>
    <scope>NUCLEOTIDE SEQUENCE [LARGE SCALE GENOMIC DNA]</scope>
    <source>
        <strain evidence="14 15">DGU6</strain>
    </source>
</reference>
<dbReference type="EC" id="7.1.2.2" evidence="12"/>
<evidence type="ECO:0000256" key="2">
    <source>
        <dbReference type="ARBA" id="ARBA00008936"/>
    </source>
</evidence>
<comment type="subcellular location">
    <subcellularLocation>
        <location evidence="12">Cell membrane</location>
        <topology evidence="12">Peripheral membrane protein</topology>
    </subcellularLocation>
    <subcellularLocation>
        <location evidence="1">Membrane</location>
    </subcellularLocation>
</comment>
<sequence length="485" mass="51646">MATAPALNQTTNGTISQVIGAVVDVQFPGELPAILSALETKNGDNTLVLEVAQHLGENTVRTIAMDGTDGLVRGQEVINTGAQISVPVGPKTLGRIMNVIGEPIDELGPIGADKTMPIHAEAPAFVDQSTEADILVTGIKVIDLLAPYAKGGKIGLFGGAGVGKTVLIQELINNIAKGHGGVSVFAGVGERTREGNDLYHEFLDAGVIQKDENGVATSEGSKVALVFGQMNEPPGARARVALSGLTMAEYFRDEEGQDVLFFVDNIFRFTQAGSEVSALLGRIPSAVGYQPTLSTDMGNLQERITSTTKGSITSVQAIYVPADDLTDPAPATSFAHLDATTTLNRAISELGIYPAVDPLDSTSRVLEPRVVGQEHYETARKVQETLQKYKSLQDIIAILGMDELSEEDKLTVARARKIQRFLSQPFHVAEVFTNIPGKFVQLEDTVASFKAVVEGEYDHLPEAAFYMVGGIDEAVAKAQKMAEEA</sequence>
<evidence type="ECO:0000256" key="10">
    <source>
        <dbReference type="ARBA" id="ARBA00023196"/>
    </source>
</evidence>
<proteinExistence type="inferred from homology"/>
<dbReference type="InterPro" id="IPR003593">
    <property type="entry name" value="AAA+_ATPase"/>
</dbReference>
<dbReference type="Pfam" id="PF22919">
    <property type="entry name" value="ATP-synt_VA_C"/>
    <property type="match status" value="1"/>
</dbReference>
<dbReference type="InterPro" id="IPR027417">
    <property type="entry name" value="P-loop_NTPase"/>
</dbReference>
<dbReference type="CDD" id="cd18115">
    <property type="entry name" value="ATP-synt_F1_beta_N"/>
    <property type="match status" value="1"/>
</dbReference>
<evidence type="ECO:0000256" key="1">
    <source>
        <dbReference type="ARBA" id="ARBA00004370"/>
    </source>
</evidence>
<dbReference type="Pfam" id="PF00006">
    <property type="entry name" value="ATP-synt_ab"/>
    <property type="match status" value="1"/>
</dbReference>
<dbReference type="HAMAP" id="MF_01347">
    <property type="entry name" value="ATP_synth_beta_bact"/>
    <property type="match status" value="1"/>
</dbReference>
<comment type="catalytic activity">
    <reaction evidence="12">
        <text>ATP + H2O + 4 H(+)(in) = ADP + phosphate + 5 H(+)(out)</text>
        <dbReference type="Rhea" id="RHEA:57720"/>
        <dbReference type="ChEBI" id="CHEBI:15377"/>
        <dbReference type="ChEBI" id="CHEBI:15378"/>
        <dbReference type="ChEBI" id="CHEBI:30616"/>
        <dbReference type="ChEBI" id="CHEBI:43474"/>
        <dbReference type="ChEBI" id="CHEBI:456216"/>
        <dbReference type="EC" id="7.1.2.2"/>
    </reaction>
</comment>
<dbReference type="Proteomes" id="UP001497045">
    <property type="component" value="Unassembled WGS sequence"/>
</dbReference>
<dbReference type="EMBL" id="JBBYHV010000001">
    <property type="protein sequence ID" value="MEL1249859.1"/>
    <property type="molecule type" value="Genomic_DNA"/>
</dbReference>
<dbReference type="InterPro" id="IPR020003">
    <property type="entry name" value="ATPase_a/bsu_AS"/>
</dbReference>
<dbReference type="SUPFAM" id="SSF47917">
    <property type="entry name" value="C-terminal domain of alpha and beta subunits of F1 ATP synthase"/>
    <property type="match status" value="1"/>
</dbReference>
<dbReference type="Pfam" id="PF02874">
    <property type="entry name" value="ATP-synt_ab_N"/>
    <property type="match status" value="1"/>
</dbReference>